<dbReference type="EnsemblMetazoa" id="ISCW014723-RA">
    <property type="protein sequence ID" value="ISCW014723-PA"/>
    <property type="gene ID" value="ISCW014723"/>
</dbReference>
<dbReference type="GO" id="GO:0034464">
    <property type="term" value="C:BBSome"/>
    <property type="evidence" value="ECO:0007669"/>
    <property type="project" value="InterPro"/>
</dbReference>
<dbReference type="InParanoid" id="B7QJ88"/>
<evidence type="ECO:0000313" key="2">
    <source>
        <dbReference type="EnsemblMetazoa" id="ISCW014723-PA"/>
    </source>
</evidence>
<evidence type="ECO:0000313" key="3">
    <source>
        <dbReference type="Proteomes" id="UP000001555"/>
    </source>
</evidence>
<sequence length="90" mass="10352">MGRTRKLQLQLDQPLAALETYRRALDKFPDEAAVIAPMARVYEGLHDLQRSAKLYKDLLVQDAVHVEAIACVATHHFYADQPELALRFYR</sequence>
<dbReference type="AlphaFoldDB" id="B7QJ88"/>
<dbReference type="Gene3D" id="1.25.40.10">
    <property type="entry name" value="Tetratricopeptide repeat domain"/>
    <property type="match status" value="1"/>
</dbReference>
<keyword evidence="3" id="KW-1185">Reference proteome</keyword>
<name>B7QJ88_IXOSC</name>
<gene>
    <name evidence="1" type="ORF">IscW_ISCW014723</name>
</gene>
<dbReference type="EMBL" id="DS950872">
    <property type="protein sequence ID" value="EEC18910.1"/>
    <property type="molecule type" value="Genomic_DNA"/>
</dbReference>
<dbReference type="PANTHER" id="PTHR44177">
    <property type="entry name" value="TETRATRICOPEPTIDE REPEAT PROTEIN 8"/>
    <property type="match status" value="1"/>
</dbReference>
<organism>
    <name type="scientific">Ixodes scapularis</name>
    <name type="common">Black-legged tick</name>
    <name type="synonym">Deer tick</name>
    <dbReference type="NCBI Taxonomy" id="6945"/>
    <lineage>
        <taxon>Eukaryota</taxon>
        <taxon>Metazoa</taxon>
        <taxon>Ecdysozoa</taxon>
        <taxon>Arthropoda</taxon>
        <taxon>Chelicerata</taxon>
        <taxon>Arachnida</taxon>
        <taxon>Acari</taxon>
        <taxon>Parasitiformes</taxon>
        <taxon>Ixodida</taxon>
        <taxon>Ixodoidea</taxon>
        <taxon>Ixodidae</taxon>
        <taxon>Ixodinae</taxon>
        <taxon>Ixodes</taxon>
    </lineage>
</organism>
<reference evidence="2" key="2">
    <citation type="submission" date="2020-05" db="UniProtKB">
        <authorList>
            <consortium name="EnsemblMetazoa"/>
        </authorList>
    </citation>
    <scope>IDENTIFICATION</scope>
    <source>
        <strain evidence="2">wikel</strain>
    </source>
</reference>
<dbReference type="PANTHER" id="PTHR44177:SF1">
    <property type="entry name" value="TETRATRICOPEPTIDE REPEAT PROTEIN 8"/>
    <property type="match status" value="1"/>
</dbReference>
<accession>B7QJ88</accession>
<proteinExistence type="predicted"/>
<dbReference type="EMBL" id="ABJB010665407">
    <property type="status" value="NOT_ANNOTATED_CDS"/>
    <property type="molecule type" value="Genomic_DNA"/>
</dbReference>
<dbReference type="PaxDb" id="6945-B7QJ88"/>
<reference evidence="1 3" key="1">
    <citation type="submission" date="2008-03" db="EMBL/GenBank/DDBJ databases">
        <title>Annotation of Ixodes scapularis.</title>
        <authorList>
            <consortium name="Ixodes scapularis Genome Project Consortium"/>
            <person name="Caler E."/>
            <person name="Hannick L.I."/>
            <person name="Bidwell S."/>
            <person name="Joardar V."/>
            <person name="Thiagarajan M."/>
            <person name="Amedeo P."/>
            <person name="Galinsky K.J."/>
            <person name="Schobel S."/>
            <person name="Inman J."/>
            <person name="Hostetler J."/>
            <person name="Miller J."/>
            <person name="Hammond M."/>
            <person name="Megy K."/>
            <person name="Lawson D."/>
            <person name="Kodira C."/>
            <person name="Sutton G."/>
            <person name="Meyer J."/>
            <person name="Hill C.A."/>
            <person name="Birren B."/>
            <person name="Nene V."/>
            <person name="Collins F."/>
            <person name="Alarcon-Chaidez F."/>
            <person name="Wikel S."/>
            <person name="Strausberg R."/>
        </authorList>
    </citation>
    <scope>NUCLEOTIDE SEQUENCE [LARGE SCALE GENOMIC DNA]</scope>
    <source>
        <strain evidence="3">Wikel</strain>
        <strain evidence="1">Wikel colony</strain>
    </source>
</reference>
<dbReference type="STRING" id="6945.B7QJ88"/>
<dbReference type="HOGENOM" id="CLU_2443300_0_0_1"/>
<dbReference type="GO" id="GO:1905515">
    <property type="term" value="P:non-motile cilium assembly"/>
    <property type="evidence" value="ECO:0007669"/>
    <property type="project" value="InterPro"/>
</dbReference>
<dbReference type="InterPro" id="IPR011990">
    <property type="entry name" value="TPR-like_helical_dom_sf"/>
</dbReference>
<dbReference type="Proteomes" id="UP000001555">
    <property type="component" value="Unassembled WGS sequence"/>
</dbReference>
<protein>
    <submittedName>
        <fullName evidence="1 2">Tetratricopeptide repeat protein 8, tpr8, putative</fullName>
    </submittedName>
</protein>
<dbReference type="VEuPathDB" id="VectorBase:ISCP_027142"/>
<evidence type="ECO:0000313" key="1">
    <source>
        <dbReference type="EMBL" id="EEC18910.1"/>
    </source>
</evidence>
<dbReference type="InterPro" id="IPR028796">
    <property type="entry name" value="BBS8"/>
</dbReference>
<dbReference type="SUPFAM" id="SSF48452">
    <property type="entry name" value="TPR-like"/>
    <property type="match status" value="1"/>
</dbReference>
<dbReference type="VEuPathDB" id="VectorBase:ISCW014723"/>
<dbReference type="VEuPathDB" id="VectorBase:ISCI014723"/>
<dbReference type="OrthoDB" id="421121at2759"/>